<sequence>MGQHRQRVTADIVFTDMVNTSALGNCRRLVADSQTGSHEPVHRIIELLVMAVVLSFKLFSHAEHLMLNKLSRLVLAWRDGYEDLSILCNICLQLQSSGSVERTYQSSAPEGCTYQSSAPEGCTHQSSAPEGCTYQSSAPEGCTYP</sequence>
<dbReference type="Proteomes" id="UP000321393">
    <property type="component" value="Unassembled WGS sequence"/>
</dbReference>
<name>A0A5A7TII6_CUCMM</name>
<dbReference type="EMBL" id="SSTE01016683">
    <property type="protein sequence ID" value="KAA0041139.1"/>
    <property type="molecule type" value="Genomic_DNA"/>
</dbReference>
<accession>A0A5A7TII6</accession>
<evidence type="ECO:0000313" key="2">
    <source>
        <dbReference type="Proteomes" id="UP000321393"/>
    </source>
</evidence>
<evidence type="ECO:0000313" key="1">
    <source>
        <dbReference type="EMBL" id="KAA0041139.1"/>
    </source>
</evidence>
<proteinExistence type="predicted"/>
<gene>
    <name evidence="1" type="ORF">E6C27_scaffold128G00540</name>
</gene>
<reference evidence="1 2" key="1">
    <citation type="submission" date="2019-08" db="EMBL/GenBank/DDBJ databases">
        <title>Draft genome sequences of two oriental melons (Cucumis melo L. var makuwa).</title>
        <authorList>
            <person name="Kwon S.-Y."/>
        </authorList>
    </citation>
    <scope>NUCLEOTIDE SEQUENCE [LARGE SCALE GENOMIC DNA]</scope>
    <source>
        <strain evidence="2">cv. SW 3</strain>
        <tissue evidence="1">Leaf</tissue>
    </source>
</reference>
<organism evidence="1 2">
    <name type="scientific">Cucumis melo var. makuwa</name>
    <name type="common">Oriental melon</name>
    <dbReference type="NCBI Taxonomy" id="1194695"/>
    <lineage>
        <taxon>Eukaryota</taxon>
        <taxon>Viridiplantae</taxon>
        <taxon>Streptophyta</taxon>
        <taxon>Embryophyta</taxon>
        <taxon>Tracheophyta</taxon>
        <taxon>Spermatophyta</taxon>
        <taxon>Magnoliopsida</taxon>
        <taxon>eudicotyledons</taxon>
        <taxon>Gunneridae</taxon>
        <taxon>Pentapetalae</taxon>
        <taxon>rosids</taxon>
        <taxon>fabids</taxon>
        <taxon>Cucurbitales</taxon>
        <taxon>Cucurbitaceae</taxon>
        <taxon>Benincaseae</taxon>
        <taxon>Cucumis</taxon>
    </lineage>
</organism>
<dbReference type="AlphaFoldDB" id="A0A5A7TII6"/>
<protein>
    <submittedName>
        <fullName evidence="1">NBS-LRR type resistance protein</fullName>
    </submittedName>
</protein>
<dbReference type="OrthoDB" id="4505928at2759"/>
<comment type="caution">
    <text evidence="1">The sequence shown here is derived from an EMBL/GenBank/DDBJ whole genome shotgun (WGS) entry which is preliminary data.</text>
</comment>